<evidence type="ECO:0000259" key="2">
    <source>
        <dbReference type="Pfam" id="PF20938"/>
    </source>
</evidence>
<dbReference type="PANTHER" id="PTHR35339:SF2">
    <property type="entry name" value="DUF2264 DOMAIN-CONTAINING PROTEIN-RELATED"/>
    <property type="match status" value="1"/>
</dbReference>
<proteinExistence type="predicted"/>
<gene>
    <name evidence="3" type="ORF">A1O9_10196</name>
</gene>
<accession>A0A072PE39</accession>
<name>A0A072PE39_9EURO</name>
<dbReference type="AlphaFoldDB" id="A0A072PE39"/>
<dbReference type="PIRSF" id="PIRSF014753">
    <property type="entry name" value="UCP014753"/>
    <property type="match status" value="1"/>
</dbReference>
<evidence type="ECO:0000313" key="4">
    <source>
        <dbReference type="Proteomes" id="UP000027920"/>
    </source>
</evidence>
<keyword evidence="4" id="KW-1185">Reference proteome</keyword>
<dbReference type="STRING" id="1182545.A0A072PE39"/>
<evidence type="ECO:0000313" key="3">
    <source>
        <dbReference type="EMBL" id="KEF53795.1"/>
    </source>
</evidence>
<dbReference type="GeneID" id="25285101"/>
<sequence length="361" mass="39705">MYMTEDYNSPQSVYWALKSLVVVGLPASHPFWAEQELPFPAITPSTAVKILPSPRQMLCNHPSGNHHFMLSTAQFLGIHFKAAGAKYCKFAYSSAFGFSVPTGYHSLNQIAPDNMLAMSRDGTETWATKHKCSDTEFGIAVYDGAGDETVVTAAVTWYPWVDRSVVVKTTLVPPTEDWPDWHVRVHHIKVIRACKLLLTAEGGFAISGRYWRDGSELPVFNPNTLDDSSEAGLAEGIFQDNSSVLVLSSAGASGVSAELMSPEKGVTTMAALKPEANTNLMSQRTTIPIVEHTLKDMKAGSDVYLVTRVFAISSSGSGCNIKGYRSLKVRWLQRPCVWIENPPSAEGQRRIHLKKMELIHS</sequence>
<organism evidence="3 4">
    <name type="scientific">Exophiala aquamarina CBS 119918</name>
    <dbReference type="NCBI Taxonomy" id="1182545"/>
    <lineage>
        <taxon>Eukaryota</taxon>
        <taxon>Fungi</taxon>
        <taxon>Dikarya</taxon>
        <taxon>Ascomycota</taxon>
        <taxon>Pezizomycotina</taxon>
        <taxon>Eurotiomycetes</taxon>
        <taxon>Chaetothyriomycetidae</taxon>
        <taxon>Chaetothyriales</taxon>
        <taxon>Herpotrichiellaceae</taxon>
        <taxon>Exophiala</taxon>
    </lineage>
</organism>
<evidence type="ECO:0000259" key="1">
    <source>
        <dbReference type="Pfam" id="PF10022"/>
    </source>
</evidence>
<dbReference type="Pfam" id="PF10022">
    <property type="entry name" value="DUF2264"/>
    <property type="match status" value="1"/>
</dbReference>
<comment type="caution">
    <text evidence="3">The sequence shown here is derived from an EMBL/GenBank/DDBJ whole genome shotgun (WGS) entry which is preliminary data.</text>
</comment>
<reference evidence="3 4" key="1">
    <citation type="submission" date="2013-03" db="EMBL/GenBank/DDBJ databases">
        <title>The Genome Sequence of Exophiala aquamarina CBS 119918.</title>
        <authorList>
            <consortium name="The Broad Institute Genomics Platform"/>
            <person name="Cuomo C."/>
            <person name="de Hoog S."/>
            <person name="Gorbushina A."/>
            <person name="Walker B."/>
            <person name="Young S.K."/>
            <person name="Zeng Q."/>
            <person name="Gargeya S."/>
            <person name="Fitzgerald M."/>
            <person name="Haas B."/>
            <person name="Abouelleil A."/>
            <person name="Allen A.W."/>
            <person name="Alvarado L."/>
            <person name="Arachchi H.M."/>
            <person name="Berlin A.M."/>
            <person name="Chapman S.B."/>
            <person name="Gainer-Dewar J."/>
            <person name="Goldberg J."/>
            <person name="Griggs A."/>
            <person name="Gujja S."/>
            <person name="Hansen M."/>
            <person name="Howarth C."/>
            <person name="Imamovic A."/>
            <person name="Ireland A."/>
            <person name="Larimer J."/>
            <person name="McCowan C."/>
            <person name="Murphy C."/>
            <person name="Pearson M."/>
            <person name="Poon T.W."/>
            <person name="Priest M."/>
            <person name="Roberts A."/>
            <person name="Saif S."/>
            <person name="Shea T."/>
            <person name="Sisk P."/>
            <person name="Sykes S."/>
            <person name="Wortman J."/>
            <person name="Nusbaum C."/>
            <person name="Birren B."/>
        </authorList>
    </citation>
    <scope>NUCLEOTIDE SEQUENCE [LARGE SCALE GENOMIC DNA]</scope>
    <source>
        <strain evidence="3 4">CBS 119918</strain>
    </source>
</reference>
<feature type="domain" description="DUF2264" evidence="2">
    <location>
        <begin position="48"/>
        <end position="337"/>
    </location>
</feature>
<dbReference type="RefSeq" id="XP_013256385.1">
    <property type="nucleotide sequence ID" value="XM_013400931.1"/>
</dbReference>
<dbReference type="OrthoDB" id="5150166at2759"/>
<feature type="domain" description="DUF2264" evidence="1">
    <location>
        <begin position="1"/>
        <end position="38"/>
    </location>
</feature>
<dbReference type="VEuPathDB" id="FungiDB:A1O9_10196"/>
<dbReference type="Proteomes" id="UP000027920">
    <property type="component" value="Unassembled WGS sequence"/>
</dbReference>
<dbReference type="EMBL" id="AMGV01000012">
    <property type="protein sequence ID" value="KEF53795.1"/>
    <property type="molecule type" value="Genomic_DNA"/>
</dbReference>
<dbReference type="Pfam" id="PF20938">
    <property type="entry name" value="DUF2264_C"/>
    <property type="match status" value="1"/>
</dbReference>
<protein>
    <submittedName>
        <fullName evidence="3">Uncharacterized protein</fullName>
    </submittedName>
</protein>
<dbReference type="PANTHER" id="PTHR35339">
    <property type="entry name" value="LINALOOL DEHYDRATASE_ISOMERASE DOMAIN-CONTAINING PROTEIN"/>
    <property type="match status" value="1"/>
</dbReference>
<dbReference type="HOGENOM" id="CLU_748420_0_0_1"/>
<dbReference type="InterPro" id="IPR049349">
    <property type="entry name" value="DUF2264_N"/>
</dbReference>
<dbReference type="InterPro" id="IPR049237">
    <property type="entry name" value="DUF2264_C"/>
</dbReference>
<dbReference type="InterPro" id="IPR016624">
    <property type="entry name" value="UCP014753"/>
</dbReference>